<dbReference type="EMBL" id="CAJNJA010069586">
    <property type="protein sequence ID" value="CAE7898244.1"/>
    <property type="molecule type" value="Genomic_DNA"/>
</dbReference>
<proteinExistence type="predicted"/>
<protein>
    <submittedName>
        <fullName evidence="6">Taf5 protein</fullName>
    </submittedName>
</protein>
<dbReference type="PANTHER" id="PTHR19879">
    <property type="entry name" value="TRANSCRIPTION INITIATION FACTOR TFIID"/>
    <property type="match status" value="1"/>
</dbReference>
<dbReference type="SUPFAM" id="SSF160897">
    <property type="entry name" value="Taf5 N-terminal domain-like"/>
    <property type="match status" value="1"/>
</dbReference>
<dbReference type="GO" id="GO:0005634">
    <property type="term" value="C:nucleus"/>
    <property type="evidence" value="ECO:0007669"/>
    <property type="project" value="UniProtKB-SubCell"/>
</dbReference>
<evidence type="ECO:0000313" key="6">
    <source>
        <dbReference type="EMBL" id="CAE7898244.1"/>
    </source>
</evidence>
<dbReference type="OrthoDB" id="2013972at2759"/>
<dbReference type="InterPro" id="IPR019775">
    <property type="entry name" value="WD40_repeat_CS"/>
</dbReference>
<evidence type="ECO:0000256" key="4">
    <source>
        <dbReference type="ARBA" id="ARBA00023242"/>
    </source>
</evidence>
<keyword evidence="7" id="KW-1185">Reference proteome</keyword>
<evidence type="ECO:0000256" key="1">
    <source>
        <dbReference type="ARBA" id="ARBA00004123"/>
    </source>
</evidence>
<dbReference type="PANTHER" id="PTHR19879:SF9">
    <property type="entry name" value="TRANSCRIPTION INITIATION FACTOR TFIID SUBUNIT 5"/>
    <property type="match status" value="1"/>
</dbReference>
<dbReference type="Gene3D" id="2.130.10.10">
    <property type="entry name" value="YVTN repeat-like/Quinoprotein amine dehydrogenase"/>
    <property type="match status" value="2"/>
</dbReference>
<evidence type="ECO:0000256" key="2">
    <source>
        <dbReference type="ARBA" id="ARBA00022574"/>
    </source>
</evidence>
<evidence type="ECO:0000313" key="7">
    <source>
        <dbReference type="Proteomes" id="UP000601435"/>
    </source>
</evidence>
<dbReference type="PROSITE" id="PS50082">
    <property type="entry name" value="WD_REPEATS_2"/>
    <property type="match status" value="1"/>
</dbReference>
<dbReference type="SUPFAM" id="SSF50978">
    <property type="entry name" value="WD40 repeat-like"/>
    <property type="match status" value="1"/>
</dbReference>
<reference evidence="6" key="1">
    <citation type="submission" date="2021-02" db="EMBL/GenBank/DDBJ databases">
        <authorList>
            <person name="Dougan E. K."/>
            <person name="Rhodes N."/>
            <person name="Thang M."/>
            <person name="Chan C."/>
        </authorList>
    </citation>
    <scope>NUCLEOTIDE SEQUENCE</scope>
</reference>
<evidence type="ECO:0000256" key="5">
    <source>
        <dbReference type="PROSITE-ProRule" id="PRU00221"/>
    </source>
</evidence>
<dbReference type="InterPro" id="IPR001680">
    <property type="entry name" value="WD40_rpt"/>
</dbReference>
<keyword evidence="4" id="KW-0539">Nucleus</keyword>
<dbReference type="Gene3D" id="1.25.40.500">
    <property type="entry name" value="TFIID subunit TAF5, NTD2 domain"/>
    <property type="match status" value="1"/>
</dbReference>
<feature type="repeat" description="WD" evidence="5">
    <location>
        <begin position="276"/>
        <end position="317"/>
    </location>
</feature>
<dbReference type="Pfam" id="PF00400">
    <property type="entry name" value="WD40"/>
    <property type="match status" value="3"/>
</dbReference>
<keyword evidence="3" id="KW-0677">Repeat</keyword>
<accession>A0A813B9P8</accession>
<dbReference type="InterPro" id="IPR036322">
    <property type="entry name" value="WD40_repeat_dom_sf"/>
</dbReference>
<name>A0A813B9P8_9DINO</name>
<comment type="subcellular location">
    <subcellularLocation>
        <location evidence="1">Nucleus</location>
    </subcellularLocation>
</comment>
<feature type="non-terminal residue" evidence="6">
    <location>
        <position position="543"/>
    </location>
</feature>
<dbReference type="InterPro" id="IPR037264">
    <property type="entry name" value="TFIID_NTD2_sf"/>
</dbReference>
<comment type="caution">
    <text evidence="6">The sequence shown here is derived from an EMBL/GenBank/DDBJ whole genome shotgun (WGS) entry which is preliminary data.</text>
</comment>
<evidence type="ECO:0000256" key="3">
    <source>
        <dbReference type="ARBA" id="ARBA00022737"/>
    </source>
</evidence>
<dbReference type="AlphaFoldDB" id="A0A813B9P8"/>
<sequence length="543" mass="58312">DRHRAFSANDLLQQSELERAAVALLRKRGYIVSEAASRSKAADGAIRRKVEFGNLAAWVNSTMPPLRDELRAALAPLLQHMISELMDFQKVSAARQLLASHESLLHAGSDDAGLQALLKLQDEELSCHFQQQKPAEVVLGKLAQHLLLSRLSSPEMLPLATLFFNCVHVRVRAERAETHATAAAVPEQADEGGRAVACFSALSRLPAAQAGQHQSSEDRGPSAAAVLIQAAQSIHFATASPNTKHVVAGCGHDLVLWSDVDLSGAAGKSPPRGVALSVRRGRTVSAAFHPSADFLVSGGQDGDLRLWNTATGTPVHAYRCGGTDEPVWCLDWSPLGQYFLSGTDGETALWSVEHACALRVLGSQLPRPSPVRALRVHPSGRLAAVATRERVCLWDLASAAPAQELQLKDCTALAFSPDGSILACGSSNMEDSLMLWQLASNRTSSHKHGGAVSALCFAWPGFLPEQDRNKAFLCSGVADEMRMHSLSVNTFHDCWDDLVEAEATFQMPRSSQGTEADRDRARVLSLVGASGKILCISARSKPD</sequence>
<dbReference type="PROSITE" id="PS00678">
    <property type="entry name" value="WD_REPEATS_1"/>
    <property type="match status" value="1"/>
</dbReference>
<feature type="non-terminal residue" evidence="6">
    <location>
        <position position="1"/>
    </location>
</feature>
<gene>
    <name evidence="6" type="primary">Taf5</name>
    <name evidence="6" type="ORF">SNEC2469_LOCUS30150</name>
</gene>
<dbReference type="PROSITE" id="PS50294">
    <property type="entry name" value="WD_REPEATS_REGION"/>
    <property type="match status" value="1"/>
</dbReference>
<dbReference type="InterPro" id="IPR015943">
    <property type="entry name" value="WD40/YVTN_repeat-like_dom_sf"/>
</dbReference>
<dbReference type="Proteomes" id="UP000601435">
    <property type="component" value="Unassembled WGS sequence"/>
</dbReference>
<keyword evidence="2 5" id="KW-0853">WD repeat</keyword>
<dbReference type="SMART" id="SM00320">
    <property type="entry name" value="WD40"/>
    <property type="match status" value="4"/>
</dbReference>
<organism evidence="6 7">
    <name type="scientific">Symbiodinium necroappetens</name>
    <dbReference type="NCBI Taxonomy" id="1628268"/>
    <lineage>
        <taxon>Eukaryota</taxon>
        <taxon>Sar</taxon>
        <taxon>Alveolata</taxon>
        <taxon>Dinophyceae</taxon>
        <taxon>Suessiales</taxon>
        <taxon>Symbiodiniaceae</taxon>
        <taxon>Symbiodinium</taxon>
    </lineage>
</organism>